<sequence length="254" mass="26602">MSSEVRHLVDDGRPFPLVRLAGVLDATTAPTVRSVLLDVLAGQPEAVVVDVGGLDVAEPGAVAVLRDVYQDTADWPAAQLTLLDARDASLWRDSGWPVRVDSAGAFAELSAPEQGHRVSLDLEPRVGAARRSRELITESCARWGRAALAGSACIVVTEMVNNVVAHARTPMVVLLAVHGDGMSVAVRDQSETVPAYTGVPVAPTAYGGRGMLLIDSVASRWGSLVLARGKVVWALLSPDSEGPDGVQDTTVGNA</sequence>
<dbReference type="InterPro" id="IPR003594">
    <property type="entry name" value="HATPase_dom"/>
</dbReference>
<keyword evidence="4" id="KW-1185">Reference proteome</keyword>
<dbReference type="PANTHER" id="PTHR35526">
    <property type="entry name" value="ANTI-SIGMA-F FACTOR RSBW-RELATED"/>
    <property type="match status" value="1"/>
</dbReference>
<dbReference type="SUPFAM" id="SSF52091">
    <property type="entry name" value="SpoIIaa-like"/>
    <property type="match status" value="1"/>
</dbReference>
<keyword evidence="1" id="KW-0418">Kinase</keyword>
<dbReference type="EMBL" id="BOMV01000008">
    <property type="protein sequence ID" value="GIE94032.1"/>
    <property type="molecule type" value="Genomic_DNA"/>
</dbReference>
<protein>
    <submittedName>
        <fullName evidence="3">Sulfate transporter</fullName>
    </submittedName>
</protein>
<dbReference type="Gene3D" id="3.30.750.24">
    <property type="entry name" value="STAS domain"/>
    <property type="match status" value="1"/>
</dbReference>
<evidence type="ECO:0000313" key="3">
    <source>
        <dbReference type="EMBL" id="GIE94032.1"/>
    </source>
</evidence>
<dbReference type="InterPro" id="IPR036513">
    <property type="entry name" value="STAS_dom_sf"/>
</dbReference>
<dbReference type="PROSITE" id="PS50801">
    <property type="entry name" value="STAS"/>
    <property type="match status" value="1"/>
</dbReference>
<dbReference type="CDD" id="cd16936">
    <property type="entry name" value="HATPase_RsbW-like"/>
    <property type="match status" value="1"/>
</dbReference>
<evidence type="ECO:0000259" key="2">
    <source>
        <dbReference type="PROSITE" id="PS50801"/>
    </source>
</evidence>
<dbReference type="InterPro" id="IPR050267">
    <property type="entry name" value="Anti-sigma-factor_SerPK"/>
</dbReference>
<dbReference type="AlphaFoldDB" id="A0A919JVE6"/>
<feature type="domain" description="STAS" evidence="2">
    <location>
        <begin position="17"/>
        <end position="90"/>
    </location>
</feature>
<gene>
    <name evidence="3" type="ORF">Ari01nite_14970</name>
</gene>
<organism evidence="3 4">
    <name type="scientific">Paractinoplanes rishiriensis</name>
    <dbReference type="NCBI Taxonomy" id="1050105"/>
    <lineage>
        <taxon>Bacteria</taxon>
        <taxon>Bacillati</taxon>
        <taxon>Actinomycetota</taxon>
        <taxon>Actinomycetes</taxon>
        <taxon>Micromonosporales</taxon>
        <taxon>Micromonosporaceae</taxon>
        <taxon>Paractinoplanes</taxon>
    </lineage>
</organism>
<keyword evidence="1" id="KW-0723">Serine/threonine-protein kinase</keyword>
<name>A0A919JVE6_9ACTN</name>
<evidence type="ECO:0000313" key="4">
    <source>
        <dbReference type="Proteomes" id="UP000636960"/>
    </source>
</evidence>
<keyword evidence="1" id="KW-0808">Transferase</keyword>
<dbReference type="Gene3D" id="3.30.565.10">
    <property type="entry name" value="Histidine kinase-like ATPase, C-terminal domain"/>
    <property type="match status" value="1"/>
</dbReference>
<proteinExistence type="predicted"/>
<dbReference type="InterPro" id="IPR002645">
    <property type="entry name" value="STAS_dom"/>
</dbReference>
<dbReference type="PANTHER" id="PTHR35526:SF3">
    <property type="entry name" value="ANTI-SIGMA-F FACTOR RSBW"/>
    <property type="match status" value="1"/>
</dbReference>
<dbReference type="Pfam" id="PF13581">
    <property type="entry name" value="HATPase_c_2"/>
    <property type="match status" value="1"/>
</dbReference>
<comment type="caution">
    <text evidence="3">The sequence shown here is derived from an EMBL/GenBank/DDBJ whole genome shotgun (WGS) entry which is preliminary data.</text>
</comment>
<evidence type="ECO:0000256" key="1">
    <source>
        <dbReference type="ARBA" id="ARBA00022527"/>
    </source>
</evidence>
<dbReference type="InterPro" id="IPR036890">
    <property type="entry name" value="HATPase_C_sf"/>
</dbReference>
<accession>A0A919JVE6</accession>
<reference evidence="3" key="1">
    <citation type="submission" date="2021-01" db="EMBL/GenBank/DDBJ databases">
        <title>Whole genome shotgun sequence of Actinoplanes rishiriensis NBRC 108556.</title>
        <authorList>
            <person name="Komaki H."/>
            <person name="Tamura T."/>
        </authorList>
    </citation>
    <scope>NUCLEOTIDE SEQUENCE</scope>
    <source>
        <strain evidence="3">NBRC 108556</strain>
    </source>
</reference>
<dbReference type="Proteomes" id="UP000636960">
    <property type="component" value="Unassembled WGS sequence"/>
</dbReference>
<dbReference type="GO" id="GO:0004674">
    <property type="term" value="F:protein serine/threonine kinase activity"/>
    <property type="evidence" value="ECO:0007669"/>
    <property type="project" value="UniProtKB-KW"/>
</dbReference>
<dbReference type="RefSeq" id="WP_239162549.1">
    <property type="nucleotide sequence ID" value="NZ_BOMV01000008.1"/>
</dbReference>